<feature type="domain" description="RNA polymerase sigma-70 region 2" evidence="5">
    <location>
        <begin position="31"/>
        <end position="95"/>
    </location>
</feature>
<dbReference type="InterPro" id="IPR039425">
    <property type="entry name" value="RNA_pol_sigma-70-like"/>
</dbReference>
<keyword evidence="4" id="KW-0804">Transcription</keyword>
<sequence length="197" mass="23276">MPSSGLNNTVKEKNLFLEFQGGNHATFDYFFDKYYRGLCVYAYRILKSSSEAEDLVQDFFVRVLENRATISIETSVKSYFIRSVHNRCLDNLAHKKVKINHEQFRLKMMNEEDMHEYPLLDSELTLLIERAIQHLPDGIRETFMTNRFEGLSYQQIAQQENISVKTVEYRISKALNILRKDLGDYLLLLFFMSRCNF</sequence>
<dbReference type="Pfam" id="PF04542">
    <property type="entry name" value="Sigma70_r2"/>
    <property type="match status" value="1"/>
</dbReference>
<dbReference type="NCBIfam" id="TIGR02937">
    <property type="entry name" value="sigma70-ECF"/>
    <property type="match status" value="1"/>
</dbReference>
<dbReference type="GO" id="GO:0006352">
    <property type="term" value="P:DNA-templated transcription initiation"/>
    <property type="evidence" value="ECO:0007669"/>
    <property type="project" value="InterPro"/>
</dbReference>
<name>A0A5K7S6K1_9BACT</name>
<reference evidence="7" key="1">
    <citation type="journal article" date="2020" name="Int. J. Syst. Evol. Microbiol.">
        <title>Aquipluma nitroreducens gen. nov. sp. nov., a novel facultatively anaerobic bacterium isolated from a freshwater lake.</title>
        <authorList>
            <person name="Watanabe M."/>
            <person name="Kojima H."/>
            <person name="Fukui M."/>
        </authorList>
    </citation>
    <scope>NUCLEOTIDE SEQUENCE</scope>
    <source>
        <strain evidence="7">MeG22</strain>
    </source>
</reference>
<dbReference type="InterPro" id="IPR036388">
    <property type="entry name" value="WH-like_DNA-bd_sf"/>
</dbReference>
<dbReference type="AlphaFoldDB" id="A0A5K7S6K1"/>
<feature type="domain" description="RNA polymerase sigma factor 70 region 4 type 2" evidence="6">
    <location>
        <begin position="127"/>
        <end position="175"/>
    </location>
</feature>
<dbReference type="Proteomes" id="UP001193389">
    <property type="component" value="Chromosome"/>
</dbReference>
<dbReference type="InterPro" id="IPR014284">
    <property type="entry name" value="RNA_pol_sigma-70_dom"/>
</dbReference>
<evidence type="ECO:0000259" key="6">
    <source>
        <dbReference type="Pfam" id="PF08281"/>
    </source>
</evidence>
<dbReference type="KEGG" id="anf:AQPE_1301"/>
<evidence type="ECO:0000256" key="2">
    <source>
        <dbReference type="ARBA" id="ARBA00023015"/>
    </source>
</evidence>
<evidence type="ECO:0000256" key="4">
    <source>
        <dbReference type="ARBA" id="ARBA00023163"/>
    </source>
</evidence>
<dbReference type="InterPro" id="IPR013249">
    <property type="entry name" value="RNA_pol_sigma70_r4_t2"/>
</dbReference>
<dbReference type="Gene3D" id="1.10.10.10">
    <property type="entry name" value="Winged helix-like DNA-binding domain superfamily/Winged helix DNA-binding domain"/>
    <property type="match status" value="1"/>
</dbReference>
<dbReference type="Gene3D" id="1.10.1740.10">
    <property type="match status" value="1"/>
</dbReference>
<dbReference type="SUPFAM" id="SSF88946">
    <property type="entry name" value="Sigma2 domain of RNA polymerase sigma factors"/>
    <property type="match status" value="1"/>
</dbReference>
<proteinExistence type="inferred from homology"/>
<accession>A0A5K7S6K1</accession>
<evidence type="ECO:0000256" key="1">
    <source>
        <dbReference type="ARBA" id="ARBA00010641"/>
    </source>
</evidence>
<dbReference type="InterPro" id="IPR007627">
    <property type="entry name" value="RNA_pol_sigma70_r2"/>
</dbReference>
<keyword evidence="8" id="KW-1185">Reference proteome</keyword>
<comment type="similarity">
    <text evidence="1">Belongs to the sigma-70 factor family. ECF subfamily.</text>
</comment>
<dbReference type="Pfam" id="PF08281">
    <property type="entry name" value="Sigma70_r4_2"/>
    <property type="match status" value="1"/>
</dbReference>
<dbReference type="PANTHER" id="PTHR43133:SF46">
    <property type="entry name" value="RNA POLYMERASE SIGMA-70 FACTOR ECF SUBFAMILY"/>
    <property type="match status" value="1"/>
</dbReference>
<dbReference type="CDD" id="cd06171">
    <property type="entry name" value="Sigma70_r4"/>
    <property type="match status" value="1"/>
</dbReference>
<organism evidence="7 8">
    <name type="scientific">Aquipluma nitroreducens</name>
    <dbReference type="NCBI Taxonomy" id="2010828"/>
    <lineage>
        <taxon>Bacteria</taxon>
        <taxon>Pseudomonadati</taxon>
        <taxon>Bacteroidota</taxon>
        <taxon>Bacteroidia</taxon>
        <taxon>Marinilabiliales</taxon>
        <taxon>Prolixibacteraceae</taxon>
        <taxon>Aquipluma</taxon>
    </lineage>
</organism>
<dbReference type="InterPro" id="IPR013325">
    <property type="entry name" value="RNA_pol_sigma_r2"/>
</dbReference>
<dbReference type="EMBL" id="AP018694">
    <property type="protein sequence ID" value="BBE17152.1"/>
    <property type="molecule type" value="Genomic_DNA"/>
</dbReference>
<keyword evidence="3" id="KW-0731">Sigma factor</keyword>
<dbReference type="RefSeq" id="WP_318350171.1">
    <property type="nucleotide sequence ID" value="NZ_AP018694.1"/>
</dbReference>
<dbReference type="GO" id="GO:0016987">
    <property type="term" value="F:sigma factor activity"/>
    <property type="evidence" value="ECO:0007669"/>
    <property type="project" value="UniProtKB-KW"/>
</dbReference>
<evidence type="ECO:0000313" key="8">
    <source>
        <dbReference type="Proteomes" id="UP001193389"/>
    </source>
</evidence>
<dbReference type="SUPFAM" id="SSF88659">
    <property type="entry name" value="Sigma3 and sigma4 domains of RNA polymerase sigma factors"/>
    <property type="match status" value="1"/>
</dbReference>
<dbReference type="InterPro" id="IPR013324">
    <property type="entry name" value="RNA_pol_sigma_r3/r4-like"/>
</dbReference>
<dbReference type="PANTHER" id="PTHR43133">
    <property type="entry name" value="RNA POLYMERASE ECF-TYPE SIGMA FACTO"/>
    <property type="match status" value="1"/>
</dbReference>
<keyword evidence="2" id="KW-0805">Transcription regulation</keyword>
<protein>
    <submittedName>
        <fullName evidence="7">RNA polymerase ECF-type sigma factor</fullName>
    </submittedName>
</protein>
<evidence type="ECO:0000256" key="3">
    <source>
        <dbReference type="ARBA" id="ARBA00023082"/>
    </source>
</evidence>
<dbReference type="GO" id="GO:0003677">
    <property type="term" value="F:DNA binding"/>
    <property type="evidence" value="ECO:0007669"/>
    <property type="project" value="InterPro"/>
</dbReference>
<dbReference type="InterPro" id="IPR014327">
    <property type="entry name" value="RNA_pol_sigma70_bacteroid"/>
</dbReference>
<evidence type="ECO:0000313" key="7">
    <source>
        <dbReference type="EMBL" id="BBE17152.1"/>
    </source>
</evidence>
<dbReference type="NCBIfam" id="TIGR02985">
    <property type="entry name" value="Sig70_bacteroi1"/>
    <property type="match status" value="1"/>
</dbReference>
<evidence type="ECO:0000259" key="5">
    <source>
        <dbReference type="Pfam" id="PF04542"/>
    </source>
</evidence>
<gene>
    <name evidence="7" type="ORF">AQPE_1301</name>
</gene>